<dbReference type="GO" id="GO:0006520">
    <property type="term" value="P:amino acid metabolic process"/>
    <property type="evidence" value="ECO:0007669"/>
    <property type="project" value="InterPro"/>
</dbReference>
<dbReference type="PANTHER" id="PTHR45753">
    <property type="entry name" value="ORNITHINE CARBAMOYLTRANSFERASE, MITOCHONDRIAL"/>
    <property type="match status" value="1"/>
</dbReference>
<dbReference type="InterPro" id="IPR036901">
    <property type="entry name" value="Asp/Orn_carbamoylTrfase_sf"/>
</dbReference>
<protein>
    <recommendedName>
        <fullName evidence="3 8">Aspartate carbamoyltransferase</fullName>
        <ecNumber evidence="3 8">2.1.3.2</ecNumber>
    </recommendedName>
</protein>
<dbReference type="GO" id="GO:0044205">
    <property type="term" value="P:'de novo' UMP biosynthetic process"/>
    <property type="evidence" value="ECO:0007669"/>
    <property type="project" value="UniProtKB-UniPathway"/>
</dbReference>
<comment type="catalytic activity">
    <reaction evidence="7">
        <text>carbamoyl phosphate + L-aspartate = N-carbamoyl-L-aspartate + phosphate + H(+)</text>
        <dbReference type="Rhea" id="RHEA:20013"/>
        <dbReference type="ChEBI" id="CHEBI:15378"/>
        <dbReference type="ChEBI" id="CHEBI:29991"/>
        <dbReference type="ChEBI" id="CHEBI:32814"/>
        <dbReference type="ChEBI" id="CHEBI:43474"/>
        <dbReference type="ChEBI" id="CHEBI:58228"/>
        <dbReference type="EC" id="2.1.3.2"/>
    </reaction>
</comment>
<name>A0A2H0VBQ5_9BACT</name>
<dbReference type="SUPFAM" id="SSF53671">
    <property type="entry name" value="Aspartate/ornithine carbamoyltransferase"/>
    <property type="match status" value="1"/>
</dbReference>
<dbReference type="UniPathway" id="UPA00070">
    <property type="reaction ID" value="UER00116"/>
</dbReference>
<dbReference type="Proteomes" id="UP000229972">
    <property type="component" value="Unassembled WGS sequence"/>
</dbReference>
<dbReference type="InterPro" id="IPR006130">
    <property type="entry name" value="Asp/Orn_carbamoylTrfase"/>
</dbReference>
<dbReference type="NCBIfam" id="TIGR00670">
    <property type="entry name" value="asp_carb_tr"/>
    <property type="match status" value="1"/>
</dbReference>
<evidence type="ECO:0000256" key="3">
    <source>
        <dbReference type="ARBA" id="ARBA00013008"/>
    </source>
</evidence>
<dbReference type="GO" id="GO:0016597">
    <property type="term" value="F:amino acid binding"/>
    <property type="evidence" value="ECO:0007669"/>
    <property type="project" value="InterPro"/>
</dbReference>
<evidence type="ECO:0000256" key="1">
    <source>
        <dbReference type="ARBA" id="ARBA00004852"/>
    </source>
</evidence>
<gene>
    <name evidence="12" type="primary">pyrB</name>
    <name evidence="12" type="ORF">COT93_01165</name>
</gene>
<dbReference type="AlphaFoldDB" id="A0A2H0VBQ5"/>
<organism evidence="12 13">
    <name type="scientific">Candidatus Falkowbacteria bacterium CG10_big_fil_rev_8_21_14_0_10_37_18</name>
    <dbReference type="NCBI Taxonomy" id="1974562"/>
    <lineage>
        <taxon>Bacteria</taxon>
        <taxon>Candidatus Falkowiibacteriota</taxon>
    </lineage>
</organism>
<dbReference type="InterPro" id="IPR002082">
    <property type="entry name" value="Asp_carbamoyltransf"/>
</dbReference>
<dbReference type="PANTHER" id="PTHR45753:SF6">
    <property type="entry name" value="ASPARTATE CARBAMOYLTRANSFERASE"/>
    <property type="match status" value="1"/>
</dbReference>
<comment type="function">
    <text evidence="6">Catalyzes the condensation of carbamoyl phosphate and aspartate to form carbamoyl aspartate and inorganic phosphate, the committed step in the de novo pyrimidine nucleotide biosynthesis pathway.</text>
</comment>
<evidence type="ECO:0000256" key="5">
    <source>
        <dbReference type="ARBA" id="ARBA00022975"/>
    </source>
</evidence>
<dbReference type="GO" id="GO:0004070">
    <property type="term" value="F:aspartate carbamoyltransferase activity"/>
    <property type="evidence" value="ECO:0007669"/>
    <property type="project" value="UniProtKB-UniRule"/>
</dbReference>
<dbReference type="EMBL" id="PFAL01000012">
    <property type="protein sequence ID" value="PIR95720.1"/>
    <property type="molecule type" value="Genomic_DNA"/>
</dbReference>
<proteinExistence type="inferred from homology"/>
<comment type="similarity">
    <text evidence="2">Belongs to the aspartate/ornithine carbamoyltransferase superfamily. ATCase family.</text>
</comment>
<sequence>MTIRNDAYSLKHVVTTQQFDTNALIRFIFPLADRMREAVKMGGNTLLAGQRMISWFEEPSTRTAASFAMSMAQLGGEVSFATDNASQFSSRAKGETIEDTFRILNGYHPNVIVSRFATAGDAAKASKISKVPIINAGDGNNQHPTQALLDLYTIQKKFERCNNLKIGMVGDLHNGRTVKSLAYLLGKFKKISLYFVSPLSLRIGDDIKIYLDKHGATWSEHEDLRDIADQLDVLYMTRIQRERGSMLTSAELEPGKFSINKPVLRLLPKEAIIMHPLPRLEEIPNYVDGDKRACYFQQAENGLYVRMALLTIILAPIHIPRLLNM</sequence>
<dbReference type="GO" id="GO:0006207">
    <property type="term" value="P:'de novo' pyrimidine nucleobase biosynthetic process"/>
    <property type="evidence" value="ECO:0007669"/>
    <property type="project" value="InterPro"/>
</dbReference>
<accession>A0A2H0VBQ5</accession>
<evidence type="ECO:0000256" key="4">
    <source>
        <dbReference type="ARBA" id="ARBA00022679"/>
    </source>
</evidence>
<keyword evidence="4 9" id="KW-0808">Transferase</keyword>
<dbReference type="Pfam" id="PF00185">
    <property type="entry name" value="OTCace"/>
    <property type="match status" value="1"/>
</dbReference>
<evidence type="ECO:0000256" key="2">
    <source>
        <dbReference type="ARBA" id="ARBA00008896"/>
    </source>
</evidence>
<dbReference type="InterPro" id="IPR006132">
    <property type="entry name" value="Asp/Orn_carbamoyltranf_P-bd"/>
</dbReference>
<evidence type="ECO:0000256" key="6">
    <source>
        <dbReference type="ARBA" id="ARBA00043884"/>
    </source>
</evidence>
<dbReference type="InterPro" id="IPR006131">
    <property type="entry name" value="Asp_carbamoyltransf_Asp/Orn-bd"/>
</dbReference>
<dbReference type="PRINTS" id="PR00101">
    <property type="entry name" value="ATCASE"/>
</dbReference>
<dbReference type="PRINTS" id="PR00100">
    <property type="entry name" value="AOTCASE"/>
</dbReference>
<evidence type="ECO:0000313" key="12">
    <source>
        <dbReference type="EMBL" id="PIR95720.1"/>
    </source>
</evidence>
<keyword evidence="5" id="KW-0665">Pyrimidine biosynthesis</keyword>
<comment type="caution">
    <text evidence="12">The sequence shown here is derived from an EMBL/GenBank/DDBJ whole genome shotgun (WGS) entry which is preliminary data.</text>
</comment>
<evidence type="ECO:0000256" key="9">
    <source>
        <dbReference type="RuleBase" id="RU003634"/>
    </source>
</evidence>
<evidence type="ECO:0000259" key="10">
    <source>
        <dbReference type="Pfam" id="PF00185"/>
    </source>
</evidence>
<evidence type="ECO:0000313" key="13">
    <source>
        <dbReference type="Proteomes" id="UP000229972"/>
    </source>
</evidence>
<dbReference type="Gene3D" id="3.40.50.1370">
    <property type="entry name" value="Aspartate/ornithine carbamoyltransferase"/>
    <property type="match status" value="2"/>
</dbReference>
<dbReference type="PROSITE" id="PS00097">
    <property type="entry name" value="CARBAMOYLTRANSFERASE"/>
    <property type="match status" value="1"/>
</dbReference>
<evidence type="ECO:0000256" key="8">
    <source>
        <dbReference type="NCBIfam" id="TIGR00670"/>
    </source>
</evidence>
<dbReference type="EC" id="2.1.3.2" evidence="3 8"/>
<reference evidence="13" key="1">
    <citation type="submission" date="2017-09" db="EMBL/GenBank/DDBJ databases">
        <title>Depth-based differentiation of microbial function through sediment-hosted aquifers and enrichment of novel symbionts in the deep terrestrial subsurface.</title>
        <authorList>
            <person name="Probst A.J."/>
            <person name="Ladd B."/>
            <person name="Jarett J.K."/>
            <person name="Geller-Mcgrath D.E."/>
            <person name="Sieber C.M.K."/>
            <person name="Emerson J.B."/>
            <person name="Anantharaman K."/>
            <person name="Thomas B.C."/>
            <person name="Malmstrom R."/>
            <person name="Stieglmeier M."/>
            <person name="Klingl A."/>
            <person name="Woyke T."/>
            <person name="Ryan C.M."/>
            <person name="Banfield J.F."/>
        </authorList>
    </citation>
    <scope>NUCLEOTIDE SEQUENCE [LARGE SCALE GENOMIC DNA]</scope>
</reference>
<evidence type="ECO:0000259" key="11">
    <source>
        <dbReference type="Pfam" id="PF02729"/>
    </source>
</evidence>
<evidence type="ECO:0000256" key="7">
    <source>
        <dbReference type="ARBA" id="ARBA00048859"/>
    </source>
</evidence>
<feature type="domain" description="Aspartate/ornithine carbamoyltransferase carbamoyl-P binding" evidence="11">
    <location>
        <begin position="11"/>
        <end position="155"/>
    </location>
</feature>
<dbReference type="FunFam" id="3.40.50.1370:FF:000002">
    <property type="entry name" value="Aspartate carbamoyltransferase 2"/>
    <property type="match status" value="1"/>
</dbReference>
<comment type="pathway">
    <text evidence="1">Pyrimidine metabolism; UMP biosynthesis via de novo pathway; (S)-dihydroorotate from bicarbonate: step 2/3.</text>
</comment>
<feature type="domain" description="Aspartate/ornithine carbamoyltransferase Asp/Orn-binding" evidence="10">
    <location>
        <begin position="163"/>
        <end position="312"/>
    </location>
</feature>
<dbReference type="Pfam" id="PF02729">
    <property type="entry name" value="OTCace_N"/>
    <property type="match status" value="1"/>
</dbReference>